<dbReference type="PANTHER" id="PTHR33710:SF79">
    <property type="entry name" value="OS06G0205337 PROTEIN"/>
    <property type="match status" value="1"/>
</dbReference>
<reference evidence="1 2" key="1">
    <citation type="submission" date="2020-09" db="EMBL/GenBank/DDBJ databases">
        <title>De no assembly of potato wild relative species, Solanum commersonii.</title>
        <authorList>
            <person name="Cho K."/>
        </authorList>
    </citation>
    <scope>NUCLEOTIDE SEQUENCE [LARGE SCALE GENOMIC DNA]</scope>
    <source>
        <strain evidence="1">LZ3.2</strain>
        <tissue evidence="1">Leaf</tissue>
    </source>
</reference>
<accession>A0A9J5Y5F6</accession>
<keyword evidence="2" id="KW-1185">Reference proteome</keyword>
<proteinExistence type="predicted"/>
<evidence type="ECO:0000313" key="2">
    <source>
        <dbReference type="Proteomes" id="UP000824120"/>
    </source>
</evidence>
<dbReference type="Proteomes" id="UP000824120">
    <property type="component" value="Chromosome 7"/>
</dbReference>
<evidence type="ECO:0000313" key="1">
    <source>
        <dbReference type="EMBL" id="KAG5594840.1"/>
    </source>
</evidence>
<dbReference type="EMBL" id="JACXVP010000007">
    <property type="protein sequence ID" value="KAG5594840.1"/>
    <property type="molecule type" value="Genomic_DNA"/>
</dbReference>
<sequence>MGLHKRHHYSFITLMKQLQMSLELDKYSRKLGFDKARVNCIGKNWYFWKYEWEGRVILDTLHEVTVQFRNNIKEFIISAVNVRSNALERLEIGALSEVRISCCKYTLWNDGIEEAFIFKRLDRILVNQEFMNLFPSSKVQHLIRQGIAENRSITLLPIYFSMISDDQDNSRHAPLHMIRNTKEEPSIKPFKFLNF</sequence>
<gene>
    <name evidence="1" type="ORF">H5410_036072</name>
</gene>
<dbReference type="AlphaFoldDB" id="A0A9J5Y5F6"/>
<dbReference type="PANTHER" id="PTHR33710">
    <property type="entry name" value="BNAC02G09200D PROTEIN"/>
    <property type="match status" value="1"/>
</dbReference>
<protein>
    <submittedName>
        <fullName evidence="1">Uncharacterized protein</fullName>
    </submittedName>
</protein>
<dbReference type="OrthoDB" id="1748430at2759"/>
<organism evidence="1 2">
    <name type="scientific">Solanum commersonii</name>
    <name type="common">Commerson's wild potato</name>
    <name type="synonym">Commerson's nightshade</name>
    <dbReference type="NCBI Taxonomy" id="4109"/>
    <lineage>
        <taxon>Eukaryota</taxon>
        <taxon>Viridiplantae</taxon>
        <taxon>Streptophyta</taxon>
        <taxon>Embryophyta</taxon>
        <taxon>Tracheophyta</taxon>
        <taxon>Spermatophyta</taxon>
        <taxon>Magnoliopsida</taxon>
        <taxon>eudicotyledons</taxon>
        <taxon>Gunneridae</taxon>
        <taxon>Pentapetalae</taxon>
        <taxon>asterids</taxon>
        <taxon>lamiids</taxon>
        <taxon>Solanales</taxon>
        <taxon>Solanaceae</taxon>
        <taxon>Solanoideae</taxon>
        <taxon>Solaneae</taxon>
        <taxon>Solanum</taxon>
    </lineage>
</organism>
<name>A0A9J5Y5F6_SOLCO</name>
<comment type="caution">
    <text evidence="1">The sequence shown here is derived from an EMBL/GenBank/DDBJ whole genome shotgun (WGS) entry which is preliminary data.</text>
</comment>